<evidence type="ECO:0008006" key="3">
    <source>
        <dbReference type="Google" id="ProtNLM"/>
    </source>
</evidence>
<accession>A0ABW5LFT8</accession>
<dbReference type="EMBL" id="JBHULE010000019">
    <property type="protein sequence ID" value="MFD2563066.1"/>
    <property type="molecule type" value="Genomic_DNA"/>
</dbReference>
<dbReference type="RefSeq" id="WP_378292178.1">
    <property type="nucleotide sequence ID" value="NZ_JBHULE010000019.1"/>
</dbReference>
<gene>
    <name evidence="1" type="ORF">ACFSR1_10350</name>
</gene>
<evidence type="ECO:0000313" key="1">
    <source>
        <dbReference type="EMBL" id="MFD2563066.1"/>
    </source>
</evidence>
<sequence length="58" mass="6400">MLKNILNIEGVQKLAKSEQKSLQGGAFYGSCSMKPGGICCMNGACYPGYCRRNGCFWW</sequence>
<proteinExistence type="predicted"/>
<organism evidence="1 2">
    <name type="scientific">Aquimarina rubra</name>
    <dbReference type="NCBI Taxonomy" id="1920033"/>
    <lineage>
        <taxon>Bacteria</taxon>
        <taxon>Pseudomonadati</taxon>
        <taxon>Bacteroidota</taxon>
        <taxon>Flavobacteriia</taxon>
        <taxon>Flavobacteriales</taxon>
        <taxon>Flavobacteriaceae</taxon>
        <taxon>Aquimarina</taxon>
    </lineage>
</organism>
<name>A0ABW5LFT8_9FLAO</name>
<dbReference type="Proteomes" id="UP001597319">
    <property type="component" value="Unassembled WGS sequence"/>
</dbReference>
<evidence type="ECO:0000313" key="2">
    <source>
        <dbReference type="Proteomes" id="UP001597319"/>
    </source>
</evidence>
<reference evidence="2" key="1">
    <citation type="journal article" date="2019" name="Int. J. Syst. Evol. Microbiol.">
        <title>The Global Catalogue of Microorganisms (GCM) 10K type strain sequencing project: providing services to taxonomists for standard genome sequencing and annotation.</title>
        <authorList>
            <consortium name="The Broad Institute Genomics Platform"/>
            <consortium name="The Broad Institute Genome Sequencing Center for Infectious Disease"/>
            <person name="Wu L."/>
            <person name="Ma J."/>
        </authorList>
    </citation>
    <scope>NUCLEOTIDE SEQUENCE [LARGE SCALE GENOMIC DNA]</scope>
    <source>
        <strain evidence="2">KCTC 52274</strain>
    </source>
</reference>
<keyword evidence="2" id="KW-1185">Reference proteome</keyword>
<comment type="caution">
    <text evidence="1">The sequence shown here is derived from an EMBL/GenBank/DDBJ whole genome shotgun (WGS) entry which is preliminary data.</text>
</comment>
<protein>
    <recommendedName>
        <fullName evidence="3">Bacteriocin</fullName>
    </recommendedName>
</protein>